<feature type="domain" description="EGF-like" evidence="20">
    <location>
        <begin position="156"/>
        <end position="200"/>
    </location>
</feature>
<evidence type="ECO:0000256" key="18">
    <source>
        <dbReference type="SAM" id="Phobius"/>
    </source>
</evidence>
<evidence type="ECO:0000256" key="2">
    <source>
        <dbReference type="ARBA" id="ARBA00022527"/>
    </source>
</evidence>
<evidence type="ECO:0000256" key="15">
    <source>
        <dbReference type="ARBA" id="ARBA00058961"/>
    </source>
</evidence>
<keyword evidence="5" id="KW-0808">Transferase</keyword>
<reference evidence="21 22" key="1">
    <citation type="journal article" date="2020" name="Mol. Biol. Evol.">
        <title>Distinct Expression and Methylation Patterns for Genes with Different Fates following a Single Whole-Genome Duplication in Flowering Plants.</title>
        <authorList>
            <person name="Shi T."/>
            <person name="Rahmani R.S."/>
            <person name="Gugger P.F."/>
            <person name="Wang M."/>
            <person name="Li H."/>
            <person name="Zhang Y."/>
            <person name="Li Z."/>
            <person name="Wang Q."/>
            <person name="Van de Peer Y."/>
            <person name="Marchal K."/>
            <person name="Chen J."/>
        </authorList>
    </citation>
    <scope>NUCLEOTIDE SEQUENCE [LARGE SCALE GENOMIC DNA]</scope>
    <source>
        <tissue evidence="21">Leaf</tissue>
    </source>
</reference>
<dbReference type="Proteomes" id="UP000607653">
    <property type="component" value="Unassembled WGS sequence"/>
</dbReference>
<dbReference type="InterPro" id="IPR001881">
    <property type="entry name" value="EGF-like_Ca-bd_dom"/>
</dbReference>
<evidence type="ECO:0000256" key="11">
    <source>
        <dbReference type="ARBA" id="ARBA00022840"/>
    </source>
</evidence>
<dbReference type="InterPro" id="IPR011009">
    <property type="entry name" value="Kinase-like_dom_sf"/>
</dbReference>
<keyword evidence="12 18" id="KW-1133">Transmembrane helix</keyword>
<comment type="subcellular location">
    <subcellularLocation>
        <location evidence="1">Membrane</location>
        <topology evidence="1">Single-pass type I membrane protein</topology>
    </subcellularLocation>
</comment>
<dbReference type="InterPro" id="IPR018097">
    <property type="entry name" value="EGF_Ca-bd_CS"/>
</dbReference>
<evidence type="ECO:0000256" key="6">
    <source>
        <dbReference type="ARBA" id="ARBA00022692"/>
    </source>
</evidence>
<gene>
    <name evidence="21" type="ORF">HUJ06_000875</name>
</gene>
<comment type="function">
    <text evidence="15">Serine/threonine-protein kinase that may function as a signaling receptor of extracellular matrix component. Binding to pectin may have significance in the control of cell expansion, morphogenesis and development.</text>
</comment>
<dbReference type="Gene3D" id="2.10.25.10">
    <property type="entry name" value="Laminin"/>
    <property type="match status" value="2"/>
</dbReference>
<dbReference type="PANTHER" id="PTHR27005:SF283">
    <property type="entry name" value="OS02G0633066 PROTEIN"/>
    <property type="match status" value="1"/>
</dbReference>
<dbReference type="Pfam" id="PF00069">
    <property type="entry name" value="Pkinase"/>
    <property type="match status" value="1"/>
</dbReference>
<dbReference type="PANTHER" id="PTHR27005">
    <property type="entry name" value="WALL-ASSOCIATED RECEPTOR KINASE-LIKE 21"/>
    <property type="match status" value="1"/>
</dbReference>
<evidence type="ECO:0000313" key="22">
    <source>
        <dbReference type="Proteomes" id="UP000607653"/>
    </source>
</evidence>
<keyword evidence="13 18" id="KW-0472">Membrane</keyword>
<evidence type="ECO:0000256" key="4">
    <source>
        <dbReference type="ARBA" id="ARBA00022553"/>
    </source>
</evidence>
<keyword evidence="2" id="KW-0723">Serine/threonine-protein kinase</keyword>
<keyword evidence="9 17" id="KW-0547">Nucleotide-binding</keyword>
<dbReference type="FunFam" id="3.30.200.20:FF:000043">
    <property type="entry name" value="Wall-associated receptor kinase 2"/>
    <property type="match status" value="1"/>
</dbReference>
<dbReference type="InterPro" id="IPR045274">
    <property type="entry name" value="WAK-like"/>
</dbReference>
<keyword evidence="14 16" id="KW-1015">Disulfide bond</keyword>
<evidence type="ECO:0000256" key="8">
    <source>
        <dbReference type="ARBA" id="ARBA00022737"/>
    </source>
</evidence>
<dbReference type="PROSITE" id="PS00107">
    <property type="entry name" value="PROTEIN_KINASE_ATP"/>
    <property type="match status" value="1"/>
</dbReference>
<dbReference type="Gene3D" id="1.10.510.10">
    <property type="entry name" value="Transferase(Phosphotransferase) domain 1"/>
    <property type="match status" value="1"/>
</dbReference>
<dbReference type="InterPro" id="IPR000152">
    <property type="entry name" value="EGF-type_Asp/Asn_hydroxyl_site"/>
</dbReference>
<comment type="caution">
    <text evidence="16">Lacks conserved residue(s) required for the propagation of feature annotation.</text>
</comment>
<proteinExistence type="predicted"/>
<evidence type="ECO:0000256" key="14">
    <source>
        <dbReference type="ARBA" id="ARBA00023157"/>
    </source>
</evidence>
<keyword evidence="7" id="KW-0732">Signal</keyword>
<dbReference type="SUPFAM" id="SSF56112">
    <property type="entry name" value="Protein kinase-like (PK-like)"/>
    <property type="match status" value="1"/>
</dbReference>
<evidence type="ECO:0000256" key="16">
    <source>
        <dbReference type="PROSITE-ProRule" id="PRU00076"/>
    </source>
</evidence>
<evidence type="ECO:0000259" key="19">
    <source>
        <dbReference type="PROSITE" id="PS50011"/>
    </source>
</evidence>
<keyword evidence="6 18" id="KW-0812">Transmembrane</keyword>
<dbReference type="GO" id="GO:0007166">
    <property type="term" value="P:cell surface receptor signaling pathway"/>
    <property type="evidence" value="ECO:0007669"/>
    <property type="project" value="InterPro"/>
</dbReference>
<evidence type="ECO:0000313" key="21">
    <source>
        <dbReference type="EMBL" id="DAD42645.1"/>
    </source>
</evidence>
<dbReference type="GO" id="GO:0016020">
    <property type="term" value="C:membrane"/>
    <property type="evidence" value="ECO:0007669"/>
    <property type="project" value="UniProtKB-SubCell"/>
</dbReference>
<evidence type="ECO:0000256" key="12">
    <source>
        <dbReference type="ARBA" id="ARBA00022989"/>
    </source>
</evidence>
<dbReference type="SMART" id="SM00220">
    <property type="entry name" value="S_TKc"/>
    <property type="match status" value="1"/>
</dbReference>
<dbReference type="FunFam" id="1.10.510.10:FF:000084">
    <property type="entry name" value="Wall-associated receptor kinase 2"/>
    <property type="match status" value="1"/>
</dbReference>
<evidence type="ECO:0000256" key="10">
    <source>
        <dbReference type="ARBA" id="ARBA00022777"/>
    </source>
</evidence>
<evidence type="ECO:0000256" key="9">
    <source>
        <dbReference type="ARBA" id="ARBA00022741"/>
    </source>
</evidence>
<keyword evidence="22" id="KW-1185">Reference proteome</keyword>
<dbReference type="CDD" id="cd00054">
    <property type="entry name" value="EGF_CA"/>
    <property type="match status" value="1"/>
</dbReference>
<keyword evidence="8" id="KW-0677">Repeat</keyword>
<evidence type="ECO:0000256" key="13">
    <source>
        <dbReference type="ARBA" id="ARBA00023136"/>
    </source>
</evidence>
<evidence type="ECO:0000256" key="1">
    <source>
        <dbReference type="ARBA" id="ARBA00004479"/>
    </source>
</evidence>
<evidence type="ECO:0000256" key="17">
    <source>
        <dbReference type="PROSITE-ProRule" id="PRU10141"/>
    </source>
</evidence>
<dbReference type="FunFam" id="2.10.25.10:FF:000628">
    <property type="entry name" value="Wall-associated receptor kinase 2"/>
    <property type="match status" value="1"/>
</dbReference>
<evidence type="ECO:0000256" key="7">
    <source>
        <dbReference type="ARBA" id="ARBA00022729"/>
    </source>
</evidence>
<feature type="domain" description="Protein kinase" evidence="19">
    <location>
        <begin position="325"/>
        <end position="607"/>
    </location>
</feature>
<evidence type="ECO:0000256" key="3">
    <source>
        <dbReference type="ARBA" id="ARBA00022536"/>
    </source>
</evidence>
<organism evidence="21 22">
    <name type="scientific">Nelumbo nucifera</name>
    <name type="common">Sacred lotus</name>
    <dbReference type="NCBI Taxonomy" id="4432"/>
    <lineage>
        <taxon>Eukaryota</taxon>
        <taxon>Viridiplantae</taxon>
        <taxon>Streptophyta</taxon>
        <taxon>Embryophyta</taxon>
        <taxon>Tracheophyta</taxon>
        <taxon>Spermatophyta</taxon>
        <taxon>Magnoliopsida</taxon>
        <taxon>Proteales</taxon>
        <taxon>Nelumbonaceae</taxon>
        <taxon>Nelumbo</taxon>
    </lineage>
</organism>
<keyword evidence="11 17" id="KW-0067">ATP-binding</keyword>
<dbReference type="GO" id="GO:0004674">
    <property type="term" value="F:protein serine/threonine kinase activity"/>
    <property type="evidence" value="ECO:0007669"/>
    <property type="project" value="UniProtKB-KW"/>
</dbReference>
<name>A0A822ZGU8_NELNU</name>
<dbReference type="EMBL" id="DUZY01000006">
    <property type="protein sequence ID" value="DAD42645.1"/>
    <property type="molecule type" value="Genomic_DNA"/>
</dbReference>
<dbReference type="PROSITE" id="PS00108">
    <property type="entry name" value="PROTEIN_KINASE_ST"/>
    <property type="match status" value="1"/>
</dbReference>
<dbReference type="InterPro" id="IPR000719">
    <property type="entry name" value="Prot_kinase_dom"/>
</dbReference>
<dbReference type="InterPro" id="IPR000742">
    <property type="entry name" value="EGF"/>
</dbReference>
<keyword evidence="3 16" id="KW-0245">EGF-like domain</keyword>
<feature type="disulfide bond" evidence="16">
    <location>
        <begin position="166"/>
        <end position="183"/>
    </location>
</feature>
<dbReference type="SUPFAM" id="SSF57196">
    <property type="entry name" value="EGF/Laminin"/>
    <property type="match status" value="1"/>
</dbReference>
<keyword evidence="10" id="KW-0418">Kinase</keyword>
<keyword evidence="4" id="KW-0597">Phosphoprotein</keyword>
<dbReference type="CDD" id="cd14066">
    <property type="entry name" value="STKc_IRAK"/>
    <property type="match status" value="1"/>
</dbReference>
<dbReference type="GO" id="GO:0005509">
    <property type="term" value="F:calcium ion binding"/>
    <property type="evidence" value="ECO:0007669"/>
    <property type="project" value="InterPro"/>
</dbReference>
<feature type="domain" description="EGF-like" evidence="20">
    <location>
        <begin position="201"/>
        <end position="235"/>
    </location>
</feature>
<feature type="binding site" evidence="17">
    <location>
        <position position="354"/>
    </location>
    <ligand>
        <name>ATP</name>
        <dbReference type="ChEBI" id="CHEBI:30616"/>
    </ligand>
</feature>
<dbReference type="InterPro" id="IPR017441">
    <property type="entry name" value="Protein_kinase_ATP_BS"/>
</dbReference>
<comment type="caution">
    <text evidence="21">The sequence shown here is derived from an EMBL/GenBank/DDBJ whole genome shotgun (WGS) entry which is preliminary data.</text>
</comment>
<dbReference type="GO" id="GO:0005524">
    <property type="term" value="F:ATP binding"/>
    <property type="evidence" value="ECO:0007669"/>
    <property type="project" value="UniProtKB-UniRule"/>
</dbReference>
<sequence>MSFDCYNSLGKNSSSFSYWVDLKNWPYTFSATHNRFTAIGCDTQAYIMGSSGRNFTSGCSMLCNDLGSVVNGSCSGIGCCQTSIPRGFKRFDLQLYSYYNHTHVWSFSNCSYAFLVDSNWYNFSVSDLPGYDFYYKYKGRIPMVLDWAIENHWCPNASTTDSKYACGNNSECFDSPNGLGYLCNCSKGYQGNPYLEDGCQDINECEDPNNNPCEGICTNTPGGYTCSCPHGKKGDGRKDGTGCSVTQFPVLQVTLGVGLGALFIVIGGSWIFWILQKRRLAKLKEEFFQQNGGVLLKQQLSLHDNPIESAKIFTTEELKKATDNFDESMILGRGGYGTVYKGILPNNRVVAIKKSKVIDASQIEQFINEVIILSQINHRNVVKLLGCCLETEVPLLVYEFVTNGTLFHHIHDEGHRASISWDDRLRIATETATALSYLHSAASPPIIHRDVKTANILLDDNYTAKVSDFGASRLVPLDRTQFTTLVQGTLGYLDPEYFQTSQLTEKSDVYSFGVVLVELLTGRKVLSFDRPEQERNLATYFTTSMKEENVYEILEARVVQEASTDQLQEITKLAKRCLRLKGDKRPTMKEMAMELERLKRLNKHPWDESNLEETQCLLHASSSYHNQNAVECDSLGNLVPLNSGR</sequence>
<protein>
    <recommendedName>
        <fullName evidence="23">Wall-associated receptor kinase 2-like</fullName>
    </recommendedName>
</protein>
<evidence type="ECO:0000256" key="5">
    <source>
        <dbReference type="ARBA" id="ARBA00022679"/>
    </source>
</evidence>
<dbReference type="PROSITE" id="PS50026">
    <property type="entry name" value="EGF_3"/>
    <property type="match status" value="2"/>
</dbReference>
<feature type="transmembrane region" description="Helical" evidence="18">
    <location>
        <begin position="253"/>
        <end position="275"/>
    </location>
</feature>
<dbReference type="FunFam" id="2.10.25.10:FF:000038">
    <property type="entry name" value="Fibrillin 2"/>
    <property type="match status" value="1"/>
</dbReference>
<accession>A0A822ZGU8</accession>
<dbReference type="SMART" id="SM00179">
    <property type="entry name" value="EGF_CA"/>
    <property type="match status" value="1"/>
</dbReference>
<dbReference type="SMART" id="SM00181">
    <property type="entry name" value="EGF"/>
    <property type="match status" value="2"/>
</dbReference>
<dbReference type="AlphaFoldDB" id="A0A822ZGU8"/>
<dbReference type="InterPro" id="IPR008271">
    <property type="entry name" value="Ser/Thr_kinase_AS"/>
</dbReference>
<dbReference type="Gene3D" id="3.30.200.20">
    <property type="entry name" value="Phosphorylase Kinase, domain 1"/>
    <property type="match status" value="1"/>
</dbReference>
<evidence type="ECO:0000259" key="20">
    <source>
        <dbReference type="PROSITE" id="PS50026"/>
    </source>
</evidence>
<dbReference type="PROSITE" id="PS00010">
    <property type="entry name" value="ASX_HYDROXYL"/>
    <property type="match status" value="1"/>
</dbReference>
<evidence type="ECO:0008006" key="23">
    <source>
        <dbReference type="Google" id="ProtNLM"/>
    </source>
</evidence>
<dbReference type="PROSITE" id="PS01187">
    <property type="entry name" value="EGF_CA"/>
    <property type="match status" value="1"/>
</dbReference>
<dbReference type="PROSITE" id="PS50011">
    <property type="entry name" value="PROTEIN_KINASE_DOM"/>
    <property type="match status" value="1"/>
</dbReference>